<proteinExistence type="predicted"/>
<keyword evidence="3" id="KW-1185">Reference proteome</keyword>
<gene>
    <name evidence="2" type="ordered locus">AALP_Aa6g107600</name>
</gene>
<reference evidence="3" key="1">
    <citation type="journal article" date="2015" name="Nat. Plants">
        <title>Genome expansion of Arabis alpina linked with retrotransposition and reduced symmetric DNA methylation.</title>
        <authorList>
            <person name="Willing E.M."/>
            <person name="Rawat V."/>
            <person name="Mandakova T."/>
            <person name="Maumus F."/>
            <person name="James G.V."/>
            <person name="Nordstroem K.J."/>
            <person name="Becker C."/>
            <person name="Warthmann N."/>
            <person name="Chica C."/>
            <person name="Szarzynska B."/>
            <person name="Zytnicki M."/>
            <person name="Albani M.C."/>
            <person name="Kiefer C."/>
            <person name="Bergonzi S."/>
            <person name="Castaings L."/>
            <person name="Mateos J.L."/>
            <person name="Berns M.C."/>
            <person name="Bujdoso N."/>
            <person name="Piofczyk T."/>
            <person name="de Lorenzo L."/>
            <person name="Barrero-Sicilia C."/>
            <person name="Mateos I."/>
            <person name="Piednoel M."/>
            <person name="Hagmann J."/>
            <person name="Chen-Min-Tao R."/>
            <person name="Iglesias-Fernandez R."/>
            <person name="Schuster S.C."/>
            <person name="Alonso-Blanco C."/>
            <person name="Roudier F."/>
            <person name="Carbonero P."/>
            <person name="Paz-Ares J."/>
            <person name="Davis S.J."/>
            <person name="Pecinka A."/>
            <person name="Quesneville H."/>
            <person name="Colot V."/>
            <person name="Lysak M.A."/>
            <person name="Weigel D."/>
            <person name="Coupland G."/>
            <person name="Schneeberger K."/>
        </authorList>
    </citation>
    <scope>NUCLEOTIDE SEQUENCE [LARGE SCALE GENOMIC DNA]</scope>
    <source>
        <strain evidence="3">cv. Pajares</strain>
    </source>
</reference>
<accession>A0A087GNF1</accession>
<evidence type="ECO:0000313" key="3">
    <source>
        <dbReference type="Proteomes" id="UP000029120"/>
    </source>
</evidence>
<organism evidence="2 3">
    <name type="scientific">Arabis alpina</name>
    <name type="common">Alpine rock-cress</name>
    <dbReference type="NCBI Taxonomy" id="50452"/>
    <lineage>
        <taxon>Eukaryota</taxon>
        <taxon>Viridiplantae</taxon>
        <taxon>Streptophyta</taxon>
        <taxon>Embryophyta</taxon>
        <taxon>Tracheophyta</taxon>
        <taxon>Spermatophyta</taxon>
        <taxon>Magnoliopsida</taxon>
        <taxon>eudicotyledons</taxon>
        <taxon>Gunneridae</taxon>
        <taxon>Pentapetalae</taxon>
        <taxon>rosids</taxon>
        <taxon>malvids</taxon>
        <taxon>Brassicales</taxon>
        <taxon>Brassicaceae</taxon>
        <taxon>Arabideae</taxon>
        <taxon>Arabis</taxon>
    </lineage>
</organism>
<dbReference type="EMBL" id="CM002874">
    <property type="protein sequence ID" value="KFK31403.1"/>
    <property type="molecule type" value="Genomic_DNA"/>
</dbReference>
<evidence type="ECO:0000256" key="1">
    <source>
        <dbReference type="SAM" id="MobiDB-lite"/>
    </source>
</evidence>
<name>A0A087GNF1_ARAAL</name>
<protein>
    <submittedName>
        <fullName evidence="2">Uncharacterized protein</fullName>
    </submittedName>
</protein>
<dbReference type="Proteomes" id="UP000029120">
    <property type="component" value="Chromosome 6"/>
</dbReference>
<evidence type="ECO:0000313" key="2">
    <source>
        <dbReference type="EMBL" id="KFK31403.1"/>
    </source>
</evidence>
<feature type="compositionally biased region" description="Basic and acidic residues" evidence="1">
    <location>
        <begin position="121"/>
        <end position="132"/>
    </location>
</feature>
<dbReference type="AlphaFoldDB" id="A0A087GNF1"/>
<feature type="region of interest" description="Disordered" evidence="1">
    <location>
        <begin position="1"/>
        <end position="29"/>
    </location>
</feature>
<sequence>MATHGGRTSSHEQPQVRTRRSHHHEPIVPIGVVDLQVPLFRGEPRVITTRRPHPQGTNVPARVVDFHVPVSRGEPPVPTRRSHSLGTAVARVRNLQGPVSRGGPRVTTRRSDSRGAILPARVEERMSRGELG</sequence>
<feature type="region of interest" description="Disordered" evidence="1">
    <location>
        <begin position="96"/>
        <end position="132"/>
    </location>
</feature>
<feature type="compositionally biased region" description="Polar residues" evidence="1">
    <location>
        <begin position="1"/>
        <end position="16"/>
    </location>
</feature>
<dbReference type="Gramene" id="KFK31403">
    <property type="protein sequence ID" value="KFK31403"/>
    <property type="gene ID" value="AALP_AA6G107600"/>
</dbReference>